<feature type="domain" description="Pvc16 N-terminal" evidence="1">
    <location>
        <begin position="15"/>
        <end position="176"/>
    </location>
</feature>
<accession>A0A839VCY0</accession>
<organism evidence="2 3">
    <name type="scientific">Halomonas cerina</name>
    <dbReference type="NCBI Taxonomy" id="447424"/>
    <lineage>
        <taxon>Bacteria</taxon>
        <taxon>Pseudomonadati</taxon>
        <taxon>Pseudomonadota</taxon>
        <taxon>Gammaproteobacteria</taxon>
        <taxon>Oceanospirillales</taxon>
        <taxon>Halomonadaceae</taxon>
        <taxon>Halomonas</taxon>
    </lineage>
</organism>
<dbReference type="InterPro" id="IPR025351">
    <property type="entry name" value="Pvc16_N"/>
</dbReference>
<reference evidence="2 3" key="1">
    <citation type="submission" date="2020-08" db="EMBL/GenBank/DDBJ databases">
        <title>Genomic Encyclopedia of Type Strains, Phase III (KMG-III): the genomes of soil and plant-associated and newly described type strains.</title>
        <authorList>
            <person name="Whitman W."/>
        </authorList>
    </citation>
    <scope>NUCLEOTIDE SEQUENCE [LARGE SCALE GENOMIC DNA]</scope>
    <source>
        <strain evidence="2 3">CECT 7282</strain>
    </source>
</reference>
<evidence type="ECO:0000313" key="3">
    <source>
        <dbReference type="Proteomes" id="UP000547614"/>
    </source>
</evidence>
<protein>
    <recommendedName>
        <fullName evidence="1">Pvc16 N-terminal domain-containing protein</fullName>
    </recommendedName>
</protein>
<evidence type="ECO:0000313" key="2">
    <source>
        <dbReference type="EMBL" id="MBB3191875.1"/>
    </source>
</evidence>
<dbReference type="Proteomes" id="UP000547614">
    <property type="component" value="Unassembled WGS sequence"/>
</dbReference>
<sequence>MSLSDSRRAVGRVGELLKSQLAARTSVGSVDVGRPEAAKNTAGPKFNLFLYQVDLDSHLRNEPLDEGQSVPLWLVLRYLLTAYDDGKESDSTLAHELLGEGMLALQELNYLQPPATEVALVDNPEPLKLSFDTGDSELLSKLMQGTDEKYRLSVPFQVRPVMVFSMEPPGYAPLVTSIGADDNGPTVLPTLGPVLTSVEPEVFAAGDAFEVLGQDLTGEMDEICLGNTCFGITAAPAGRLRTTLPLAPGLSAGSHTITAVRTLPGGRRMHSNAVLGHLLPTVTDASPVTPLTPEGGGELSGDLTITGRLLGGPDDEIFVAFYGADGVATMVEGTGTTAQTNLTVSVSAEQALPAGPYRILLRVNGEQAVNSPEVDWS</sequence>
<keyword evidence="3" id="KW-1185">Reference proteome</keyword>
<dbReference type="EMBL" id="JACHXP010000018">
    <property type="protein sequence ID" value="MBB3191875.1"/>
    <property type="molecule type" value="Genomic_DNA"/>
</dbReference>
<proteinExistence type="predicted"/>
<comment type="caution">
    <text evidence="2">The sequence shown here is derived from an EMBL/GenBank/DDBJ whole genome shotgun (WGS) entry which is preliminary data.</text>
</comment>
<gene>
    <name evidence="2" type="ORF">FHR94_003149</name>
</gene>
<name>A0A839VCY0_9GAMM</name>
<dbReference type="Pfam" id="PF14065">
    <property type="entry name" value="Pvc16_N"/>
    <property type="match status" value="1"/>
</dbReference>
<evidence type="ECO:0000259" key="1">
    <source>
        <dbReference type="Pfam" id="PF14065"/>
    </source>
</evidence>
<dbReference type="RefSeq" id="WP_183326958.1">
    <property type="nucleotide sequence ID" value="NZ_JACHXP010000018.1"/>
</dbReference>
<dbReference type="AlphaFoldDB" id="A0A839VCY0"/>